<accession>A0A285IK64</accession>
<dbReference type="InterPro" id="IPR009015">
    <property type="entry name" value="Fucose_isomerase_N/cen_sf"/>
</dbReference>
<feature type="domain" description="L-arabinose isomerase central" evidence="8">
    <location>
        <begin position="48"/>
        <end position="195"/>
    </location>
</feature>
<feature type="domain" description="L-arabinose isomerase C-terminal" evidence="7">
    <location>
        <begin position="199"/>
        <end position="342"/>
    </location>
</feature>
<gene>
    <name evidence="9" type="ORF">SAMN06265827_1801</name>
</gene>
<evidence type="ECO:0000313" key="10">
    <source>
        <dbReference type="Proteomes" id="UP000219573"/>
    </source>
</evidence>
<keyword evidence="5" id="KW-0119">Carbohydrate metabolism</keyword>
<dbReference type="InterPro" id="IPR003762">
    <property type="entry name" value="Lara_isomerase"/>
</dbReference>
<dbReference type="EMBL" id="OBDZ01000080">
    <property type="protein sequence ID" value="SNY48358.1"/>
    <property type="molecule type" value="Genomic_DNA"/>
</dbReference>
<dbReference type="InterPro" id="IPR038583">
    <property type="entry name" value="AraA_N_sf"/>
</dbReference>
<keyword evidence="2" id="KW-0054">Arabinose catabolism</keyword>
<keyword evidence="10" id="KW-1185">Reference proteome</keyword>
<dbReference type="Proteomes" id="UP000219573">
    <property type="component" value="Unassembled WGS sequence"/>
</dbReference>
<organism evidence="9 10">
    <name type="scientific">Orenia metallireducens</name>
    <dbReference type="NCBI Taxonomy" id="1413210"/>
    <lineage>
        <taxon>Bacteria</taxon>
        <taxon>Bacillati</taxon>
        <taxon>Bacillota</taxon>
        <taxon>Clostridia</taxon>
        <taxon>Halanaerobiales</taxon>
        <taxon>Halobacteroidaceae</taxon>
        <taxon>Orenia</taxon>
    </lineage>
</organism>
<protein>
    <submittedName>
        <fullName evidence="9">L-arabinose isomerase</fullName>
    </submittedName>
</protein>
<sequence>GREFGFIGTRMRKNRKVVVGYWKDEEVINQLSIWMRAAAAWADAQGAKVARFGDNMRQVAVTEGDKVEAQIKLGYEVNGYAVGDLVEYVNKVTEAEIDELIAVYQEEYNVAEDLLPGNEKHQSLRDSAQIELGMKAFLEAGNFKAFTTNFQALHGLKQLPGLAVQRLMAAGYGFGAEGDWKTAALVRAMKVMGQGLEGGASLMEHYTYHLDQDDTKVLGSHMLEICETIAADKPSLEVHHLGIGGKEAPARLVFDVPTGLGVNASMIDMGDRLRLIVNEVDVVEPNEDLPKLPVARAVWQPKPDLKTEAAAWIYAGGAHHTGFSQAITEEYLQDFADIADLEYVVIDEDTKIPEFKQKLNWNDIYYRFKGL</sequence>
<evidence type="ECO:0000256" key="4">
    <source>
        <dbReference type="ARBA" id="ARBA00023235"/>
    </source>
</evidence>
<dbReference type="Pfam" id="PF24856">
    <property type="entry name" value="AraA_central"/>
    <property type="match status" value="1"/>
</dbReference>
<dbReference type="GO" id="GO:0019569">
    <property type="term" value="P:L-arabinose catabolic process to D-xylulose 5-phosphate"/>
    <property type="evidence" value="ECO:0007669"/>
    <property type="project" value="TreeGrafter"/>
</dbReference>
<dbReference type="Pfam" id="PF11762">
    <property type="entry name" value="Arabinose_Iso_C"/>
    <property type="match status" value="1"/>
</dbReference>
<dbReference type="AlphaFoldDB" id="A0A285IK64"/>
<feature type="non-terminal residue" evidence="9">
    <location>
        <position position="1"/>
    </location>
</feature>
<proteinExistence type="predicted"/>
<keyword evidence="4 9" id="KW-0413">Isomerase</keyword>
<name>A0A285IK64_9FIRM</name>
<dbReference type="GO" id="GO:0046872">
    <property type="term" value="F:metal ion binding"/>
    <property type="evidence" value="ECO:0007669"/>
    <property type="project" value="UniProtKB-KW"/>
</dbReference>
<evidence type="ECO:0000256" key="1">
    <source>
        <dbReference type="ARBA" id="ARBA00022723"/>
    </source>
</evidence>
<dbReference type="InterPro" id="IPR004216">
    <property type="entry name" value="Fuc/Ara_isomerase_C"/>
</dbReference>
<keyword evidence="3" id="KW-0464">Manganese</keyword>
<evidence type="ECO:0000256" key="3">
    <source>
        <dbReference type="ARBA" id="ARBA00023211"/>
    </source>
</evidence>
<dbReference type="Pfam" id="PF02610">
    <property type="entry name" value="AraA_N"/>
    <property type="match status" value="1"/>
</dbReference>
<dbReference type="InterPro" id="IPR055389">
    <property type="entry name" value="AraA_N"/>
</dbReference>
<dbReference type="PANTHER" id="PTHR38464:SF1">
    <property type="entry name" value="L-ARABINOSE ISOMERASE"/>
    <property type="match status" value="1"/>
</dbReference>
<evidence type="ECO:0000313" key="9">
    <source>
        <dbReference type="EMBL" id="SNY48358.1"/>
    </source>
</evidence>
<evidence type="ECO:0000259" key="7">
    <source>
        <dbReference type="Pfam" id="PF11762"/>
    </source>
</evidence>
<evidence type="ECO:0000259" key="8">
    <source>
        <dbReference type="Pfam" id="PF24856"/>
    </source>
</evidence>
<dbReference type="PANTHER" id="PTHR38464">
    <property type="entry name" value="L-ARABINOSE ISOMERASE"/>
    <property type="match status" value="1"/>
</dbReference>
<evidence type="ECO:0000259" key="6">
    <source>
        <dbReference type="Pfam" id="PF02610"/>
    </source>
</evidence>
<dbReference type="SUPFAM" id="SSF50443">
    <property type="entry name" value="FucI/AraA C-terminal domain-like"/>
    <property type="match status" value="1"/>
</dbReference>
<dbReference type="OrthoDB" id="9765600at2"/>
<dbReference type="InterPro" id="IPR055390">
    <property type="entry name" value="AraA_central"/>
</dbReference>
<evidence type="ECO:0000256" key="2">
    <source>
        <dbReference type="ARBA" id="ARBA00022935"/>
    </source>
</evidence>
<dbReference type="GO" id="GO:0008733">
    <property type="term" value="F:L-arabinose isomerase activity"/>
    <property type="evidence" value="ECO:0007669"/>
    <property type="project" value="InterPro"/>
</dbReference>
<dbReference type="GO" id="GO:0005829">
    <property type="term" value="C:cytosol"/>
    <property type="evidence" value="ECO:0007669"/>
    <property type="project" value="TreeGrafter"/>
</dbReference>
<dbReference type="InterPro" id="IPR024664">
    <property type="entry name" value="Ara_Isoase_C"/>
</dbReference>
<dbReference type="RefSeq" id="WP_099459014.1">
    <property type="nucleotide sequence ID" value="NZ_OBDZ01000080.1"/>
</dbReference>
<evidence type="ECO:0000256" key="5">
    <source>
        <dbReference type="ARBA" id="ARBA00023277"/>
    </source>
</evidence>
<dbReference type="SUPFAM" id="SSF53743">
    <property type="entry name" value="FucI/AraA N-terminal and middle domains"/>
    <property type="match status" value="1"/>
</dbReference>
<keyword evidence="1" id="KW-0479">Metal-binding</keyword>
<reference evidence="10" key="1">
    <citation type="submission" date="2017-09" db="EMBL/GenBank/DDBJ databases">
        <authorList>
            <person name="Varghese N."/>
            <person name="Submissions S."/>
        </authorList>
    </citation>
    <scope>NUCLEOTIDE SEQUENCE [LARGE SCALE GENOMIC DNA]</scope>
    <source>
        <strain evidence="10">MSL47</strain>
    </source>
</reference>
<dbReference type="Gene3D" id="3.40.50.10940">
    <property type="match status" value="1"/>
</dbReference>
<feature type="domain" description="L-arabinose isomerase N-terminal" evidence="6">
    <location>
        <begin position="1"/>
        <end position="44"/>
    </location>
</feature>